<organism evidence="3 4">
    <name type="scientific">Candidatus Mancarchaeum acidiphilum</name>
    <dbReference type="NCBI Taxonomy" id="1920749"/>
    <lineage>
        <taxon>Archaea</taxon>
        <taxon>Candidatus Micrarchaeota</taxon>
        <taxon>Candidatus Mancarchaeum</taxon>
    </lineage>
</organism>
<dbReference type="KEGG" id="marh:Mia14_0745"/>
<name>A0A218NNL1_9ARCH</name>
<evidence type="ECO:0000259" key="2">
    <source>
        <dbReference type="Pfam" id="PF22891"/>
    </source>
</evidence>
<keyword evidence="4" id="KW-1185">Reference proteome</keyword>
<evidence type="ECO:0000313" key="3">
    <source>
        <dbReference type="EMBL" id="ASI14043.1"/>
    </source>
</evidence>
<keyword evidence="1" id="KW-0694">RNA-binding</keyword>
<dbReference type="Pfam" id="PF22891">
    <property type="entry name" value="KH_PNO1_2nd"/>
    <property type="match status" value="1"/>
</dbReference>
<dbReference type="InterPro" id="IPR055211">
    <property type="entry name" value="KH_PNO1_2nd"/>
</dbReference>
<dbReference type="InterPro" id="IPR036612">
    <property type="entry name" value="KH_dom_type_1_sf"/>
</dbReference>
<dbReference type="AlphaFoldDB" id="A0A218NNL1"/>
<proteinExistence type="predicted"/>
<accession>A0A218NNL1</accession>
<dbReference type="SUPFAM" id="SSF54791">
    <property type="entry name" value="Eukaryotic type KH-domain (KH-domain type I)"/>
    <property type="match status" value="1"/>
</dbReference>
<sequence>MVNMQEVYIPAERLKLLKSNHDLLKRLEDTCNCHLKISQGNSIEIEGDAFDEFNAKNILYAFGRGFSIEIAEKLLNDEFYFTFIDLADYAKNKNRRTEIKARLIGNNGRTKKYIEEVSSAYLSIYGDTICFIGKADNIAEAETAAKTLIEGGSHRLAYRRMEAAHKRYRKAPESKEV</sequence>
<dbReference type="EMBL" id="CP019964">
    <property type="protein sequence ID" value="ASI14043.1"/>
    <property type="molecule type" value="Genomic_DNA"/>
</dbReference>
<gene>
    <name evidence="3" type="ORF">Mia14_0745</name>
</gene>
<dbReference type="Gene3D" id="3.30.1370.10">
    <property type="entry name" value="K Homology domain, type 1"/>
    <property type="match status" value="2"/>
</dbReference>
<dbReference type="Proteomes" id="UP000197679">
    <property type="component" value="Chromosome"/>
</dbReference>
<dbReference type="NCBIfam" id="TIGR03665">
    <property type="entry name" value="arCOG04150"/>
    <property type="match status" value="1"/>
</dbReference>
<dbReference type="PANTHER" id="PTHR12826:SF13">
    <property type="entry name" value="RNA-BINDING PROTEIN PNO1"/>
    <property type="match status" value="1"/>
</dbReference>
<dbReference type="PANTHER" id="PTHR12826">
    <property type="entry name" value="RIBONUCLEASE Y"/>
    <property type="match status" value="1"/>
</dbReference>
<protein>
    <submittedName>
        <fullName evidence="3">Putative RNA-binding protein with KH domains</fullName>
    </submittedName>
</protein>
<evidence type="ECO:0000256" key="1">
    <source>
        <dbReference type="ARBA" id="ARBA00022884"/>
    </source>
</evidence>
<reference evidence="3 4" key="1">
    <citation type="journal article" date="2017" name="Nat. Commun.">
        <title>'ARMAN' archaea depend on association with euryarchaeal host in culture and in situ.</title>
        <authorList>
            <person name="Golyshina O."/>
            <person name="Toshchakov S."/>
            <person name="Makarova K."/>
            <person name="Gavrilov S."/>
            <person name="Korzhenkov A."/>
            <person name="La Cono V."/>
            <person name="Arcadi E."/>
            <person name="Nechitaylo T."/>
            <person name="Ferrer M."/>
            <person name="Kublanov I."/>
            <person name="Wolf Y."/>
            <person name="Yakimov M."/>
            <person name="Golyshin P."/>
            <person name="Slesarev A."/>
            <person name="Kozyavkin S."/>
        </authorList>
    </citation>
    <scope>NUCLEOTIDE SEQUENCE [LARGE SCALE GENOMIC DNA]</scope>
    <source>
        <strain evidence="3 4">Mia14</strain>
    </source>
</reference>
<dbReference type="InterPro" id="IPR019964">
    <property type="entry name" value="KH_domain_protein_archaea"/>
</dbReference>
<feature type="domain" description="PNO1 second type I KH" evidence="2">
    <location>
        <begin position="81"/>
        <end position="165"/>
    </location>
</feature>
<dbReference type="GO" id="GO:0003723">
    <property type="term" value="F:RNA binding"/>
    <property type="evidence" value="ECO:0007669"/>
    <property type="project" value="UniProtKB-KW"/>
</dbReference>
<evidence type="ECO:0000313" key="4">
    <source>
        <dbReference type="Proteomes" id="UP000197679"/>
    </source>
</evidence>